<feature type="transmembrane region" description="Helical" evidence="16">
    <location>
        <begin position="176"/>
        <end position="193"/>
    </location>
</feature>
<dbReference type="InterPro" id="IPR043130">
    <property type="entry name" value="CDP-OH_PTrfase_TM_dom"/>
</dbReference>
<comment type="pathway">
    <text evidence="12">Phospholipid metabolism; phosphatidylcholine biosynthesis; phosphatidylcholine from phosphocholine: step 2/2.</text>
</comment>
<proteinExistence type="inferred from homology"/>
<dbReference type="PIRSF" id="PIRSF015665">
    <property type="entry name" value="CHOPT"/>
    <property type="match status" value="1"/>
</dbReference>
<keyword evidence="18" id="KW-1185">Reference proteome</keyword>
<feature type="transmembrane region" description="Helical" evidence="16">
    <location>
        <begin position="205"/>
        <end position="225"/>
    </location>
</feature>
<keyword evidence="8" id="KW-1208">Phospholipid metabolism</keyword>
<sequence length="371" mass="41508">MLNYYAQTPIMTPSQLKRLDGHKYNCTNEWNTVIQWTPMWVAPNAITMIGLIVNILTSLILMYFCPTAKEPCPRWAALLCGFGLFIYQTLDAIDGKQARRTNTISPMGELFDHGCDSVSTVFVSIASSCVVSLGHYPYSLMLQCFLASFLFYSAHWQTYVTGTMRFGKFDVTEGQMSVMAMMFITAIFGPQIWDISVIGVSFRYLPSMFAFTMGCIAFLGILNKISDGGVGRNGSTVAGTSIIAPVIHIGAVLLSGLYVAKYSVEDIFENNPIIFVILFGLMATKVTNKLIVAHMSKSEIWNPYDLSFLVPLVFFANRKMSAKIPETYLLTLGLIFISVDLYFYSSAICMEICNHMRLHLFKITDKSKKSE</sequence>
<name>A0A553P613_TIGCA</name>
<dbReference type="GO" id="GO:0004307">
    <property type="term" value="F:ethanolaminephosphotransferase activity"/>
    <property type="evidence" value="ECO:0007669"/>
    <property type="project" value="TreeGrafter"/>
</dbReference>
<evidence type="ECO:0000256" key="4">
    <source>
        <dbReference type="ARBA" id="ARBA00022692"/>
    </source>
</evidence>
<dbReference type="PANTHER" id="PTHR10414">
    <property type="entry name" value="ETHANOLAMINEPHOSPHOTRANSFERASE"/>
    <property type="match status" value="1"/>
</dbReference>
<evidence type="ECO:0000256" key="11">
    <source>
        <dbReference type="ARBA" id="ARBA00036890"/>
    </source>
</evidence>
<keyword evidence="3 15" id="KW-0808">Transferase</keyword>
<dbReference type="STRING" id="6832.A0A553P613"/>
<protein>
    <recommendedName>
        <fullName evidence="13">diacylglycerol cholinephosphotransferase</fullName>
        <ecNumber evidence="13">2.7.8.2</ecNumber>
    </recommendedName>
</protein>
<feature type="transmembrane region" description="Helical" evidence="16">
    <location>
        <begin position="237"/>
        <end position="260"/>
    </location>
</feature>
<evidence type="ECO:0000313" key="18">
    <source>
        <dbReference type="Proteomes" id="UP000318571"/>
    </source>
</evidence>
<evidence type="ECO:0000256" key="1">
    <source>
        <dbReference type="ARBA" id="ARBA00004141"/>
    </source>
</evidence>
<evidence type="ECO:0000256" key="15">
    <source>
        <dbReference type="RuleBase" id="RU003750"/>
    </source>
</evidence>
<comment type="catalytic activity">
    <reaction evidence="14">
        <text>CDP-choline + a 1,2-diacyl-sn-glycerol = a 1,2-diacyl-sn-glycero-3-phosphocholine + CMP + H(+)</text>
        <dbReference type="Rhea" id="RHEA:32939"/>
        <dbReference type="ChEBI" id="CHEBI:15378"/>
        <dbReference type="ChEBI" id="CHEBI:17815"/>
        <dbReference type="ChEBI" id="CHEBI:57643"/>
        <dbReference type="ChEBI" id="CHEBI:58779"/>
        <dbReference type="ChEBI" id="CHEBI:60377"/>
        <dbReference type="EC" id="2.7.8.2"/>
    </reaction>
    <physiologicalReaction direction="left-to-right" evidence="14">
        <dbReference type="Rhea" id="RHEA:32940"/>
    </physiologicalReaction>
</comment>
<gene>
    <name evidence="17" type="ORF">TCAL_12908</name>
</gene>
<keyword evidence="6 16" id="KW-0472">Membrane</keyword>
<feature type="transmembrane region" description="Helical" evidence="16">
    <location>
        <begin position="272"/>
        <end position="292"/>
    </location>
</feature>
<evidence type="ECO:0000256" key="3">
    <source>
        <dbReference type="ARBA" id="ARBA00022679"/>
    </source>
</evidence>
<dbReference type="PROSITE" id="PS00379">
    <property type="entry name" value="CDP_ALCOHOL_P_TRANSF"/>
    <property type="match status" value="1"/>
</dbReference>
<feature type="transmembrane region" description="Helical" evidence="16">
    <location>
        <begin position="72"/>
        <end position="90"/>
    </location>
</feature>
<evidence type="ECO:0000313" key="17">
    <source>
        <dbReference type="EMBL" id="TRY73080.1"/>
    </source>
</evidence>
<feature type="transmembrane region" description="Helical" evidence="16">
    <location>
        <begin position="327"/>
        <end position="345"/>
    </location>
</feature>
<evidence type="ECO:0000256" key="14">
    <source>
        <dbReference type="ARBA" id="ARBA00048570"/>
    </source>
</evidence>
<evidence type="ECO:0000256" key="2">
    <source>
        <dbReference type="ARBA" id="ARBA00010441"/>
    </source>
</evidence>
<evidence type="ECO:0000256" key="6">
    <source>
        <dbReference type="ARBA" id="ARBA00023136"/>
    </source>
</evidence>
<dbReference type="Gene3D" id="1.20.120.1760">
    <property type="match status" value="1"/>
</dbReference>
<evidence type="ECO:0000256" key="10">
    <source>
        <dbReference type="ARBA" id="ARBA00036651"/>
    </source>
</evidence>
<evidence type="ECO:0000256" key="16">
    <source>
        <dbReference type="SAM" id="Phobius"/>
    </source>
</evidence>
<evidence type="ECO:0000256" key="8">
    <source>
        <dbReference type="ARBA" id="ARBA00023264"/>
    </source>
</evidence>
<evidence type="ECO:0000256" key="13">
    <source>
        <dbReference type="ARBA" id="ARBA00038987"/>
    </source>
</evidence>
<dbReference type="Proteomes" id="UP000318571">
    <property type="component" value="Chromosome 3"/>
</dbReference>
<keyword evidence="7" id="KW-0594">Phospholipid biosynthesis</keyword>
<comment type="catalytic activity">
    <reaction evidence="9">
        <text>1-hexadecanoyl-2-(4Z,7Z,10Z,13Z,16Z,19Z-docosahexaenoyl)-sn-glycerol + CDP-choline = 1-hexadecanoyl-2-(4Z,7Z,10Z,13Z,16Z,19Z-docosahexaenoyl)-sn-glycero-3-phosphocholine + CMP + H(+)</text>
        <dbReference type="Rhea" id="RHEA:54332"/>
        <dbReference type="ChEBI" id="CHEBI:15378"/>
        <dbReference type="ChEBI" id="CHEBI:58779"/>
        <dbReference type="ChEBI" id="CHEBI:60377"/>
        <dbReference type="ChEBI" id="CHEBI:74963"/>
        <dbReference type="ChEBI" id="CHEBI:82949"/>
    </reaction>
    <physiologicalReaction direction="left-to-right" evidence="9">
        <dbReference type="Rhea" id="RHEA:54333"/>
    </physiologicalReaction>
</comment>
<keyword evidence="5 16" id="KW-1133">Transmembrane helix</keyword>
<comment type="caution">
    <text evidence="17">The sequence shown here is derived from an EMBL/GenBank/DDBJ whole genome shotgun (WGS) entry which is preliminary data.</text>
</comment>
<evidence type="ECO:0000256" key="7">
    <source>
        <dbReference type="ARBA" id="ARBA00023209"/>
    </source>
</evidence>
<evidence type="ECO:0000256" key="9">
    <source>
        <dbReference type="ARBA" id="ARBA00036100"/>
    </source>
</evidence>
<accession>A0A553P613</accession>
<reference evidence="17 18" key="1">
    <citation type="journal article" date="2018" name="Nat. Ecol. Evol.">
        <title>Genomic signatures of mitonuclear coevolution across populations of Tigriopus californicus.</title>
        <authorList>
            <person name="Barreto F.S."/>
            <person name="Watson E.T."/>
            <person name="Lima T.G."/>
            <person name="Willett C.S."/>
            <person name="Edmands S."/>
            <person name="Li W."/>
            <person name="Burton R.S."/>
        </authorList>
    </citation>
    <scope>NUCLEOTIDE SEQUENCE [LARGE SCALE GENOMIC DNA]</scope>
    <source>
        <strain evidence="17 18">San Diego</strain>
    </source>
</reference>
<dbReference type="InterPro" id="IPR000462">
    <property type="entry name" value="CDP-OH_P_trans"/>
</dbReference>
<dbReference type="InterPro" id="IPR014472">
    <property type="entry name" value="CHOPT"/>
</dbReference>
<evidence type="ECO:0000256" key="5">
    <source>
        <dbReference type="ARBA" id="ARBA00022989"/>
    </source>
</evidence>
<keyword evidence="4 16" id="KW-0812">Transmembrane</keyword>
<keyword evidence="7" id="KW-0443">Lipid metabolism</keyword>
<dbReference type="EMBL" id="VCGU01000007">
    <property type="protein sequence ID" value="TRY73080.1"/>
    <property type="molecule type" value="Genomic_DNA"/>
</dbReference>
<comment type="catalytic activity">
    <reaction evidence="10">
        <text>1,2-dioctanoyl-sn-glycerol + CDP-choline = 1,2-dioctanoyl-sn-glycero-3-phosphocholine + CMP + H(+)</text>
        <dbReference type="Rhea" id="RHEA:54232"/>
        <dbReference type="ChEBI" id="CHEBI:15378"/>
        <dbReference type="ChEBI" id="CHEBI:58779"/>
        <dbReference type="ChEBI" id="CHEBI:60377"/>
        <dbReference type="ChEBI" id="CHEBI:76979"/>
        <dbReference type="ChEBI" id="CHEBI:78228"/>
    </reaction>
    <physiologicalReaction direction="left-to-right" evidence="10">
        <dbReference type="Rhea" id="RHEA:54233"/>
    </physiologicalReaction>
</comment>
<keyword evidence="7" id="KW-0444">Lipid biosynthesis</keyword>
<dbReference type="GO" id="GO:0005789">
    <property type="term" value="C:endoplasmic reticulum membrane"/>
    <property type="evidence" value="ECO:0007669"/>
    <property type="project" value="TreeGrafter"/>
</dbReference>
<feature type="transmembrane region" description="Helical" evidence="16">
    <location>
        <begin position="45"/>
        <end position="65"/>
    </location>
</feature>
<evidence type="ECO:0000256" key="12">
    <source>
        <dbReference type="ARBA" id="ARBA00037890"/>
    </source>
</evidence>
<dbReference type="OMA" id="GMWMYST"/>
<comment type="similarity">
    <text evidence="2 15">Belongs to the CDP-alcohol phosphatidyltransferase class-I family.</text>
</comment>
<dbReference type="GO" id="GO:0006646">
    <property type="term" value="P:phosphatidylethanolamine biosynthetic process"/>
    <property type="evidence" value="ECO:0007669"/>
    <property type="project" value="TreeGrafter"/>
</dbReference>
<dbReference type="AlphaFoldDB" id="A0A553P613"/>
<comment type="catalytic activity">
    <reaction evidence="11">
        <text>1-hexadecanoyl-2-(9Z-octadecenoyl)-sn-glycerol + CDP-choline = 1-hexadecanoyl-2-(9Z-octadecenoyl)-sn-glycero-3-phosphocholine + CMP + H(+)</text>
        <dbReference type="Rhea" id="RHEA:54244"/>
        <dbReference type="ChEBI" id="CHEBI:15378"/>
        <dbReference type="ChEBI" id="CHEBI:58779"/>
        <dbReference type="ChEBI" id="CHEBI:60377"/>
        <dbReference type="ChEBI" id="CHEBI:73001"/>
        <dbReference type="ChEBI" id="CHEBI:75466"/>
    </reaction>
    <physiologicalReaction direction="left-to-right" evidence="11">
        <dbReference type="Rhea" id="RHEA:54245"/>
    </physiologicalReaction>
</comment>
<dbReference type="GO" id="GO:0005794">
    <property type="term" value="C:Golgi apparatus"/>
    <property type="evidence" value="ECO:0007669"/>
    <property type="project" value="TreeGrafter"/>
</dbReference>
<dbReference type="EC" id="2.7.8.2" evidence="13"/>
<dbReference type="PANTHER" id="PTHR10414:SF37">
    <property type="entry name" value="BB IN A BOXCAR, ISOFORM C"/>
    <property type="match status" value="1"/>
</dbReference>
<dbReference type="GO" id="GO:0004142">
    <property type="term" value="F:diacylglycerol cholinephosphotransferase activity"/>
    <property type="evidence" value="ECO:0007669"/>
    <property type="project" value="UniProtKB-EC"/>
</dbReference>
<dbReference type="InterPro" id="IPR048254">
    <property type="entry name" value="CDP_ALCOHOL_P_TRANSF_CS"/>
</dbReference>
<feature type="transmembrane region" description="Helical" evidence="16">
    <location>
        <begin position="136"/>
        <end position="155"/>
    </location>
</feature>
<organism evidence="17 18">
    <name type="scientific">Tigriopus californicus</name>
    <name type="common">Marine copepod</name>
    <dbReference type="NCBI Taxonomy" id="6832"/>
    <lineage>
        <taxon>Eukaryota</taxon>
        <taxon>Metazoa</taxon>
        <taxon>Ecdysozoa</taxon>
        <taxon>Arthropoda</taxon>
        <taxon>Crustacea</taxon>
        <taxon>Multicrustacea</taxon>
        <taxon>Hexanauplia</taxon>
        <taxon>Copepoda</taxon>
        <taxon>Harpacticoida</taxon>
        <taxon>Harpacticidae</taxon>
        <taxon>Tigriopus</taxon>
    </lineage>
</organism>
<comment type="subcellular location">
    <subcellularLocation>
        <location evidence="1">Membrane</location>
        <topology evidence="1">Multi-pass membrane protein</topology>
    </subcellularLocation>
</comment>
<dbReference type="FunFam" id="1.20.120.1760:FF:000002">
    <property type="entry name" value="Choline/ethanolamine phosphotransferase 1"/>
    <property type="match status" value="1"/>
</dbReference>
<dbReference type="Pfam" id="PF01066">
    <property type="entry name" value="CDP-OH_P_transf"/>
    <property type="match status" value="1"/>
</dbReference>